<dbReference type="RefSeq" id="WP_188799682.1">
    <property type="nucleotide sequence ID" value="NZ_BMIZ01000002.1"/>
</dbReference>
<evidence type="ECO:0000313" key="2">
    <source>
        <dbReference type="Proteomes" id="UP000663181"/>
    </source>
</evidence>
<reference evidence="1 2" key="1">
    <citation type="submission" date="2020-10" db="EMBL/GenBank/DDBJ databases">
        <title>Phylogeny of dyella-like bacteria.</title>
        <authorList>
            <person name="Fu J."/>
        </authorList>
    </citation>
    <scope>NUCLEOTIDE SEQUENCE [LARGE SCALE GENOMIC DNA]</scope>
    <source>
        <strain evidence="1 2">DHOB09</strain>
    </source>
</reference>
<dbReference type="EMBL" id="CP064030">
    <property type="protein sequence ID" value="QRN52433.1"/>
    <property type="molecule type" value="Genomic_DNA"/>
</dbReference>
<keyword evidence="2" id="KW-1185">Reference proteome</keyword>
<dbReference type="Proteomes" id="UP000663181">
    <property type="component" value="Chromosome"/>
</dbReference>
<accession>A0ABX7GPV6</accession>
<evidence type="ECO:0000313" key="1">
    <source>
        <dbReference type="EMBL" id="QRN52433.1"/>
    </source>
</evidence>
<name>A0ABX7GPV6_9GAMM</name>
<organism evidence="1 2">
    <name type="scientific">Dyella caseinilytica</name>
    <dbReference type="NCBI Taxonomy" id="1849581"/>
    <lineage>
        <taxon>Bacteria</taxon>
        <taxon>Pseudomonadati</taxon>
        <taxon>Pseudomonadota</taxon>
        <taxon>Gammaproteobacteria</taxon>
        <taxon>Lysobacterales</taxon>
        <taxon>Rhodanobacteraceae</taxon>
        <taxon>Dyella</taxon>
    </lineage>
</organism>
<gene>
    <name evidence="1" type="ORF">ISN74_13200</name>
</gene>
<protein>
    <submittedName>
        <fullName evidence="1">Uncharacterized protein</fullName>
    </submittedName>
</protein>
<proteinExistence type="predicted"/>
<sequence>MARSPKTKGKEGRDRTLGLARLDDVHAKLVWETQQFMRWQRSPRRPNHPAMYMAQNAASTAWNMGDWLAAELDFEKGWEKASRLTGRSLKGIGSLQEWMREDMNLRSCQQIALAVKHVTLAERAYEADFQTVDQVFDIYARFEEDGHTIAEGHAVPRQLSVHQAVWLEGAFRGMYDMNFVLLGAVTWWRDVIANLRE</sequence>